<organism evidence="1 2">
    <name type="scientific">Pseudaminobacter soli</name>
    <name type="common">ex Zhang et al. 2022</name>
    <dbReference type="NCBI Taxonomy" id="2831468"/>
    <lineage>
        <taxon>Bacteria</taxon>
        <taxon>Pseudomonadati</taxon>
        <taxon>Pseudomonadota</taxon>
        <taxon>Alphaproteobacteria</taxon>
        <taxon>Hyphomicrobiales</taxon>
        <taxon>Phyllobacteriaceae</taxon>
        <taxon>Pseudaminobacter</taxon>
    </lineage>
</organism>
<sequence length="240" mass="25965">MTAAIFAGEKVDVAKIVAAEENAHGKIKFVFLRGKNRPRRLLVCFGAMGNGYYSRLSWYWQADGAYKDAYLFLSDPSNTFYFGKKGDGLCRDYEVVIERAIADCGVSRRDVALVGNSMGGYAAIHYAIRLGLPLALASNPQVDRESATLNPSPTWLKCMSAAEGFCDLTDIIGSAPELPFIYLEYGRFAADVAAAGKLVAALQAAHARFAVTSLTGDDHHSTTPTRHQIEAIGTFVGLAK</sequence>
<dbReference type="AlphaFoldDB" id="A0A942I228"/>
<dbReference type="EMBL" id="JAGWCR010000002">
    <property type="protein sequence ID" value="MBS3648078.1"/>
    <property type="molecule type" value="Genomic_DNA"/>
</dbReference>
<evidence type="ECO:0000313" key="1">
    <source>
        <dbReference type="EMBL" id="MBS3648078.1"/>
    </source>
</evidence>
<dbReference type="Proteomes" id="UP000680348">
    <property type="component" value="Unassembled WGS sequence"/>
</dbReference>
<accession>A0A942I228</accession>
<comment type="caution">
    <text evidence="1">The sequence shown here is derived from an EMBL/GenBank/DDBJ whole genome shotgun (WGS) entry which is preliminary data.</text>
</comment>
<dbReference type="Gene3D" id="3.40.50.1820">
    <property type="entry name" value="alpha/beta hydrolase"/>
    <property type="match status" value="1"/>
</dbReference>
<proteinExistence type="predicted"/>
<keyword evidence="2" id="KW-1185">Reference proteome</keyword>
<name>A0A942I228_9HYPH</name>
<evidence type="ECO:0008006" key="3">
    <source>
        <dbReference type="Google" id="ProtNLM"/>
    </source>
</evidence>
<dbReference type="RefSeq" id="WP_188253629.1">
    <property type="nucleotide sequence ID" value="NZ_JABVCF010000002.1"/>
</dbReference>
<reference evidence="1" key="1">
    <citation type="submission" date="2021-04" db="EMBL/GenBank/DDBJ databases">
        <title>Pseudaminobacter soli sp. nov., isolated from paddy soil contaminated by heavy metals.</title>
        <authorList>
            <person name="Zhang K."/>
        </authorList>
    </citation>
    <scope>NUCLEOTIDE SEQUENCE</scope>
    <source>
        <strain evidence="1">19-2017</strain>
    </source>
</reference>
<protein>
    <recommendedName>
        <fullName evidence="3">Alpha/beta hydrolase</fullName>
    </recommendedName>
</protein>
<dbReference type="SUPFAM" id="SSF53474">
    <property type="entry name" value="alpha/beta-Hydrolases"/>
    <property type="match status" value="1"/>
</dbReference>
<gene>
    <name evidence="1" type="ORF">KEU06_05460</name>
</gene>
<dbReference type="InterPro" id="IPR029058">
    <property type="entry name" value="AB_hydrolase_fold"/>
</dbReference>
<evidence type="ECO:0000313" key="2">
    <source>
        <dbReference type="Proteomes" id="UP000680348"/>
    </source>
</evidence>